<evidence type="ECO:0000313" key="3">
    <source>
        <dbReference type="Proteomes" id="UP001247754"/>
    </source>
</evidence>
<feature type="domain" description="HTH luxR-type" evidence="1">
    <location>
        <begin position="310"/>
        <end position="367"/>
    </location>
</feature>
<reference evidence="2 3" key="1">
    <citation type="submission" date="2023-09" db="EMBL/GenBank/DDBJ databases">
        <title>Xinfangfangia sedmenti sp. nov., isolated the sedment.</title>
        <authorList>
            <person name="Xu L."/>
        </authorList>
    </citation>
    <scope>NUCLEOTIDE SEQUENCE [LARGE SCALE GENOMIC DNA]</scope>
    <source>
        <strain evidence="2 3">LG-4</strain>
    </source>
</reference>
<name>A0ABU1F2M0_9RHOB</name>
<keyword evidence="3" id="KW-1185">Reference proteome</keyword>
<accession>A0ABU1F2M0</accession>
<sequence>MPLSALRAIIPVAHEAALDPRRWQEVSDAIHRAAQGVRIHLLFFDALQPGVEVSVNSGYDPDAIRRFDAYYGAINPWRSGLLRFEPMRAVTSEQMLPHAELMRTEFHADWLVPQEDISAGAGMVLERSARRLLVVGGHVRMRERDRYEQPWRRLLDLLGPTLRHAVEVNRALAGLRLENGLLKQGISPEGASVFVLSDDRRILFANEAAAQDLLSGGFLRGDLRQRLRLRDPRAQEALEAALHRVRPGMPPAALRIPHPVTRTVRAAHLLRVGPEVLPFAGIDPVRRAAPESVAVLVFPAPPHGDALMRNFGLTPAETEVALALYAGQTLAEIAAARRTSIHTVRDQTKAILGKCNVRRQAELVGVVGNALAR</sequence>
<dbReference type="RefSeq" id="WP_310455153.1">
    <property type="nucleotide sequence ID" value="NZ_JAVKPH010000001.1"/>
</dbReference>
<evidence type="ECO:0000313" key="2">
    <source>
        <dbReference type="EMBL" id="MDR5651105.1"/>
    </source>
</evidence>
<dbReference type="InterPro" id="IPR000792">
    <property type="entry name" value="Tscrpt_reg_LuxR_C"/>
</dbReference>
<gene>
    <name evidence="2" type="ORF">RGD00_00685</name>
</gene>
<comment type="caution">
    <text evidence="2">The sequence shown here is derived from an EMBL/GenBank/DDBJ whole genome shotgun (WGS) entry which is preliminary data.</text>
</comment>
<dbReference type="InterPro" id="IPR036388">
    <property type="entry name" value="WH-like_DNA-bd_sf"/>
</dbReference>
<protein>
    <recommendedName>
        <fullName evidence="1">HTH luxR-type domain-containing protein</fullName>
    </recommendedName>
</protein>
<dbReference type="EMBL" id="JAVKPH010000001">
    <property type="protein sequence ID" value="MDR5651105.1"/>
    <property type="molecule type" value="Genomic_DNA"/>
</dbReference>
<evidence type="ECO:0000259" key="1">
    <source>
        <dbReference type="SMART" id="SM00421"/>
    </source>
</evidence>
<organism evidence="2 3">
    <name type="scientific">Ruixingdingia sedimenti</name>
    <dbReference type="NCBI Taxonomy" id="3073604"/>
    <lineage>
        <taxon>Bacteria</taxon>
        <taxon>Pseudomonadati</taxon>
        <taxon>Pseudomonadota</taxon>
        <taxon>Alphaproteobacteria</taxon>
        <taxon>Rhodobacterales</taxon>
        <taxon>Paracoccaceae</taxon>
        <taxon>Ruixingdingia</taxon>
    </lineage>
</organism>
<dbReference type="SMART" id="SM00421">
    <property type="entry name" value="HTH_LUXR"/>
    <property type="match status" value="1"/>
</dbReference>
<dbReference type="SUPFAM" id="SSF46894">
    <property type="entry name" value="C-terminal effector domain of the bipartite response regulators"/>
    <property type="match status" value="1"/>
</dbReference>
<proteinExistence type="predicted"/>
<dbReference type="InterPro" id="IPR016032">
    <property type="entry name" value="Sig_transdc_resp-reg_C-effctor"/>
</dbReference>
<dbReference type="Gene3D" id="1.10.10.10">
    <property type="entry name" value="Winged helix-like DNA-binding domain superfamily/Winged helix DNA-binding domain"/>
    <property type="match status" value="1"/>
</dbReference>
<dbReference type="Proteomes" id="UP001247754">
    <property type="component" value="Unassembled WGS sequence"/>
</dbReference>